<keyword evidence="2" id="KW-1133">Transmembrane helix</keyword>
<dbReference type="EMBL" id="JAIWYP010000016">
    <property type="protein sequence ID" value="KAH3696212.1"/>
    <property type="molecule type" value="Genomic_DNA"/>
</dbReference>
<dbReference type="PROSITE" id="PS50158">
    <property type="entry name" value="ZF_CCHC"/>
    <property type="match status" value="1"/>
</dbReference>
<name>A0A9D4ELU4_DREPO</name>
<dbReference type="Proteomes" id="UP000828390">
    <property type="component" value="Unassembled WGS sequence"/>
</dbReference>
<organism evidence="6 7">
    <name type="scientific">Dreissena polymorpha</name>
    <name type="common">Zebra mussel</name>
    <name type="synonym">Mytilus polymorpha</name>
    <dbReference type="NCBI Taxonomy" id="45954"/>
    <lineage>
        <taxon>Eukaryota</taxon>
        <taxon>Metazoa</taxon>
        <taxon>Spiralia</taxon>
        <taxon>Lophotrochozoa</taxon>
        <taxon>Mollusca</taxon>
        <taxon>Bivalvia</taxon>
        <taxon>Autobranchia</taxon>
        <taxon>Heteroconchia</taxon>
        <taxon>Euheterodonta</taxon>
        <taxon>Imparidentia</taxon>
        <taxon>Neoheterodontei</taxon>
        <taxon>Myida</taxon>
        <taxon>Dreissenoidea</taxon>
        <taxon>Dreissenidae</taxon>
        <taxon>Dreissena</taxon>
    </lineage>
</organism>
<feature type="transmembrane region" description="Helical" evidence="2">
    <location>
        <begin position="7"/>
        <end position="30"/>
    </location>
</feature>
<gene>
    <name evidence="5" type="ORF">DPMN_070301</name>
    <name evidence="4" type="ORF">DPMN_083677</name>
    <name evidence="6" type="ORF">DPMN_160601</name>
</gene>
<evidence type="ECO:0000256" key="1">
    <source>
        <dbReference type="PROSITE-ProRule" id="PRU00047"/>
    </source>
</evidence>
<dbReference type="EMBL" id="JAIWYP010000008">
    <property type="protein sequence ID" value="KAH3782682.1"/>
    <property type="molecule type" value="Genomic_DNA"/>
</dbReference>
<keyword evidence="2" id="KW-0472">Membrane</keyword>
<dbReference type="AlphaFoldDB" id="A0A9D4ELU4"/>
<dbReference type="InterPro" id="IPR036875">
    <property type="entry name" value="Znf_CCHC_sf"/>
</dbReference>
<sequence length="88" mass="9888">MMENLESLIFVIVIVSSFGLAIIAGQIGLWSAAAGLREHYNSGGHHNRNDHRKYKRNNISNVECFNCHNLGHYKSECPVQTAEQSKEC</sequence>
<keyword evidence="1" id="KW-0863">Zinc-finger</keyword>
<dbReference type="GO" id="GO:0008270">
    <property type="term" value="F:zinc ion binding"/>
    <property type="evidence" value="ECO:0007669"/>
    <property type="project" value="UniProtKB-KW"/>
</dbReference>
<evidence type="ECO:0000313" key="7">
    <source>
        <dbReference type="Proteomes" id="UP000828390"/>
    </source>
</evidence>
<comment type="caution">
    <text evidence="6">The sequence shown here is derived from an EMBL/GenBank/DDBJ whole genome shotgun (WGS) entry which is preliminary data.</text>
</comment>
<keyword evidence="1" id="KW-0862">Zinc</keyword>
<dbReference type="Gene3D" id="4.10.60.10">
    <property type="entry name" value="Zinc finger, CCHC-type"/>
    <property type="match status" value="1"/>
</dbReference>
<evidence type="ECO:0000313" key="4">
    <source>
        <dbReference type="EMBL" id="KAH3696212.1"/>
    </source>
</evidence>
<dbReference type="SUPFAM" id="SSF57756">
    <property type="entry name" value="Retrovirus zinc finger-like domains"/>
    <property type="match status" value="1"/>
</dbReference>
<keyword evidence="1" id="KW-0479">Metal-binding</keyword>
<proteinExistence type="predicted"/>
<evidence type="ECO:0000259" key="3">
    <source>
        <dbReference type="PROSITE" id="PS50158"/>
    </source>
</evidence>
<keyword evidence="2" id="KW-0812">Transmembrane</keyword>
<keyword evidence="7" id="KW-1185">Reference proteome</keyword>
<feature type="domain" description="CCHC-type" evidence="3">
    <location>
        <begin position="64"/>
        <end position="78"/>
    </location>
</feature>
<reference evidence="6" key="1">
    <citation type="journal article" date="2019" name="bioRxiv">
        <title>The Genome of the Zebra Mussel, Dreissena polymorpha: A Resource for Invasive Species Research.</title>
        <authorList>
            <person name="McCartney M.A."/>
            <person name="Auch B."/>
            <person name="Kono T."/>
            <person name="Mallez S."/>
            <person name="Zhang Y."/>
            <person name="Obille A."/>
            <person name="Becker A."/>
            <person name="Abrahante J.E."/>
            <person name="Garbe J."/>
            <person name="Badalamenti J.P."/>
            <person name="Herman A."/>
            <person name="Mangelson H."/>
            <person name="Liachko I."/>
            <person name="Sullivan S."/>
            <person name="Sone E.D."/>
            <person name="Koren S."/>
            <person name="Silverstein K.A.T."/>
            <person name="Beckman K.B."/>
            <person name="Gohl D.M."/>
        </authorList>
    </citation>
    <scope>NUCLEOTIDE SEQUENCE</scope>
    <source>
        <strain evidence="6">Duluth1</strain>
        <tissue evidence="6">Whole animal</tissue>
    </source>
</reference>
<evidence type="ECO:0000313" key="5">
    <source>
        <dbReference type="EMBL" id="KAH3710806.1"/>
    </source>
</evidence>
<dbReference type="InterPro" id="IPR001878">
    <property type="entry name" value="Znf_CCHC"/>
</dbReference>
<evidence type="ECO:0000313" key="6">
    <source>
        <dbReference type="EMBL" id="KAH3782682.1"/>
    </source>
</evidence>
<accession>A0A9D4ELU4</accession>
<dbReference type="EMBL" id="JAIWYP010000014">
    <property type="protein sequence ID" value="KAH3710806.1"/>
    <property type="molecule type" value="Genomic_DNA"/>
</dbReference>
<evidence type="ECO:0000256" key="2">
    <source>
        <dbReference type="SAM" id="Phobius"/>
    </source>
</evidence>
<reference evidence="6" key="2">
    <citation type="submission" date="2020-11" db="EMBL/GenBank/DDBJ databases">
        <authorList>
            <person name="McCartney M.A."/>
            <person name="Auch B."/>
            <person name="Kono T."/>
            <person name="Mallez S."/>
            <person name="Becker A."/>
            <person name="Gohl D.M."/>
            <person name="Silverstein K.A.T."/>
            <person name="Koren S."/>
            <person name="Bechman K.B."/>
            <person name="Herman A."/>
            <person name="Abrahante J.E."/>
            <person name="Garbe J."/>
        </authorList>
    </citation>
    <scope>NUCLEOTIDE SEQUENCE</scope>
    <source>
        <strain evidence="6">Duluth1</strain>
        <tissue evidence="6">Whole animal</tissue>
    </source>
</reference>
<dbReference type="GO" id="GO:0003676">
    <property type="term" value="F:nucleic acid binding"/>
    <property type="evidence" value="ECO:0007669"/>
    <property type="project" value="InterPro"/>
</dbReference>
<dbReference type="Pfam" id="PF00098">
    <property type="entry name" value="zf-CCHC"/>
    <property type="match status" value="1"/>
</dbReference>
<protein>
    <recommendedName>
        <fullName evidence="3">CCHC-type domain-containing protein</fullName>
    </recommendedName>
</protein>